<proteinExistence type="predicted"/>
<name>A0ABN9WRL3_9DINO</name>
<comment type="caution">
    <text evidence="2">The sequence shown here is derived from an EMBL/GenBank/DDBJ whole genome shotgun (WGS) entry which is preliminary data.</text>
</comment>
<protein>
    <submittedName>
        <fullName evidence="2">Uncharacterized protein</fullName>
    </submittedName>
</protein>
<evidence type="ECO:0000256" key="1">
    <source>
        <dbReference type="SAM" id="MobiDB-lite"/>
    </source>
</evidence>
<feature type="compositionally biased region" description="Basic and acidic residues" evidence="1">
    <location>
        <begin position="31"/>
        <end position="44"/>
    </location>
</feature>
<dbReference type="Proteomes" id="UP001189429">
    <property type="component" value="Unassembled WGS sequence"/>
</dbReference>
<feature type="compositionally biased region" description="Polar residues" evidence="1">
    <location>
        <begin position="111"/>
        <end position="123"/>
    </location>
</feature>
<evidence type="ECO:0000313" key="3">
    <source>
        <dbReference type="Proteomes" id="UP001189429"/>
    </source>
</evidence>
<feature type="region of interest" description="Disordered" evidence="1">
    <location>
        <begin position="13"/>
        <end position="123"/>
    </location>
</feature>
<feature type="compositionally biased region" description="Low complexity" evidence="1">
    <location>
        <begin position="52"/>
        <end position="64"/>
    </location>
</feature>
<accession>A0ABN9WRL3</accession>
<dbReference type="EMBL" id="CAUYUJ010018993">
    <property type="protein sequence ID" value="CAK0887848.1"/>
    <property type="molecule type" value="Genomic_DNA"/>
</dbReference>
<evidence type="ECO:0000313" key="2">
    <source>
        <dbReference type="EMBL" id="CAK0887848.1"/>
    </source>
</evidence>
<feature type="compositionally biased region" description="Low complexity" evidence="1">
    <location>
        <begin position="95"/>
        <end position="108"/>
    </location>
</feature>
<feature type="compositionally biased region" description="Basic residues" evidence="1">
    <location>
        <begin position="65"/>
        <end position="81"/>
    </location>
</feature>
<feature type="compositionally biased region" description="Low complexity" evidence="1">
    <location>
        <begin position="14"/>
        <end position="23"/>
    </location>
</feature>
<gene>
    <name evidence="2" type="ORF">PCOR1329_LOCUS68795</name>
</gene>
<keyword evidence="3" id="KW-1185">Reference proteome</keyword>
<organism evidence="2 3">
    <name type="scientific">Prorocentrum cordatum</name>
    <dbReference type="NCBI Taxonomy" id="2364126"/>
    <lineage>
        <taxon>Eukaryota</taxon>
        <taxon>Sar</taxon>
        <taxon>Alveolata</taxon>
        <taxon>Dinophyceae</taxon>
        <taxon>Prorocentrales</taxon>
        <taxon>Prorocentraceae</taxon>
        <taxon>Prorocentrum</taxon>
    </lineage>
</organism>
<reference evidence="2" key="1">
    <citation type="submission" date="2023-10" db="EMBL/GenBank/DDBJ databases">
        <authorList>
            <person name="Chen Y."/>
            <person name="Shah S."/>
            <person name="Dougan E. K."/>
            <person name="Thang M."/>
            <person name="Chan C."/>
        </authorList>
    </citation>
    <scope>NUCLEOTIDE SEQUENCE [LARGE SCALE GENOMIC DNA]</scope>
</reference>
<sequence length="396" mass="44884">MCCPPWVLMAQQGPTARPKAAAQRPPPTGDNRLEMHCNVRLERKSPRRSRRAAAGVQRAAARPKPAARRRPKPPGRRRRRASSPGRKSPGRSRRAAAGLQRAASRAGQTARRCSTASGGPQMSCASSLRGCVFFIHEELMAPRAELMRCWLHELLGVHETMIDVDEKVGVGMAEHFHEWDLLSRFREHPQRTFDVESAHLHVVFLFQTAPDQKIKQCKNRSGSGNHSLQGGYLLEQMRLLPAFQRREKFAISHPSFNKPPMWVRDAFFDSRHVMVLEDDFWFGAPLVKCLQVPYVAHRQLDAVARGSTSSLQEVQVRNITFMFHGKGYRNAEGRNRGILMNMIRGNFSDTSLVDYSFERDKDQAAQFRHIRETAQIYLISVLSNSARGHPHNAQDV</sequence>